<dbReference type="PANTHER" id="PTHR43369">
    <property type="entry name" value="PHOSPHORIBOSYLGLYCINAMIDE FORMYLTRANSFERASE"/>
    <property type="match status" value="1"/>
</dbReference>
<evidence type="ECO:0000256" key="2">
    <source>
        <dbReference type="ARBA" id="ARBA00012254"/>
    </source>
</evidence>
<comment type="pathway">
    <text evidence="1">Purine metabolism; IMP biosynthesis via de novo pathway; N(2)-formyl-N(1)-(5-phospho-D-ribosyl)glycinamide from N(1)-(5-phospho-D-ribosyl)glycinamide (10-formyl THF route): step 1/1.</text>
</comment>
<keyword evidence="7" id="KW-1185">Reference proteome</keyword>
<dbReference type="Proteomes" id="UP000236454">
    <property type="component" value="Unassembled WGS sequence"/>
</dbReference>
<dbReference type="InterPro" id="IPR002376">
    <property type="entry name" value="Formyl_transf_N"/>
</dbReference>
<dbReference type="InterPro" id="IPR004607">
    <property type="entry name" value="GART"/>
</dbReference>
<evidence type="ECO:0000256" key="1">
    <source>
        <dbReference type="ARBA" id="ARBA00005054"/>
    </source>
</evidence>
<keyword evidence="3 6" id="KW-0808">Transferase</keyword>
<dbReference type="AlphaFoldDB" id="A0A1I6ZN24"/>
<dbReference type="GO" id="GO:0006189">
    <property type="term" value="P:'de novo' IMP biosynthetic process"/>
    <property type="evidence" value="ECO:0007669"/>
    <property type="project" value="InterPro"/>
</dbReference>
<name>A0A1I6ZN24_9FLAO</name>
<dbReference type="GO" id="GO:0005829">
    <property type="term" value="C:cytosol"/>
    <property type="evidence" value="ECO:0007669"/>
    <property type="project" value="TreeGrafter"/>
</dbReference>
<accession>A0A1I6ZN24</accession>
<dbReference type="GO" id="GO:0004644">
    <property type="term" value="F:phosphoribosylglycinamide formyltransferase activity"/>
    <property type="evidence" value="ECO:0007669"/>
    <property type="project" value="UniProtKB-EC"/>
</dbReference>
<dbReference type="RefSeq" id="WP_090247755.1">
    <property type="nucleotide sequence ID" value="NZ_FPAS01000002.1"/>
</dbReference>
<protein>
    <recommendedName>
        <fullName evidence="2">phosphoribosylglycinamide formyltransferase 1</fullName>
        <ecNumber evidence="2">2.1.2.2</ecNumber>
    </recommendedName>
</protein>
<feature type="domain" description="Formyl transferase N-terminal" evidence="5">
    <location>
        <begin position="5"/>
        <end position="181"/>
    </location>
</feature>
<dbReference type="OrthoDB" id="9806170at2"/>
<dbReference type="InterPro" id="IPR036477">
    <property type="entry name" value="Formyl_transf_N_sf"/>
</dbReference>
<dbReference type="EMBL" id="FPAS01000002">
    <property type="protein sequence ID" value="SFT64103.1"/>
    <property type="molecule type" value="Genomic_DNA"/>
</dbReference>
<keyword evidence="4" id="KW-0658">Purine biosynthesis</keyword>
<evidence type="ECO:0000256" key="3">
    <source>
        <dbReference type="ARBA" id="ARBA00022679"/>
    </source>
</evidence>
<organism evidence="6 7">
    <name type="scientific">Lishizhenia tianjinensis</name>
    <dbReference type="NCBI Taxonomy" id="477690"/>
    <lineage>
        <taxon>Bacteria</taxon>
        <taxon>Pseudomonadati</taxon>
        <taxon>Bacteroidota</taxon>
        <taxon>Flavobacteriia</taxon>
        <taxon>Flavobacteriales</taxon>
        <taxon>Crocinitomicaceae</taxon>
        <taxon>Lishizhenia</taxon>
    </lineage>
</organism>
<evidence type="ECO:0000259" key="5">
    <source>
        <dbReference type="Pfam" id="PF00551"/>
    </source>
</evidence>
<reference evidence="6 7" key="1">
    <citation type="submission" date="2016-10" db="EMBL/GenBank/DDBJ databases">
        <authorList>
            <person name="de Groot N.N."/>
        </authorList>
    </citation>
    <scope>NUCLEOTIDE SEQUENCE [LARGE SCALE GENOMIC DNA]</scope>
    <source>
        <strain evidence="6 7">CGMCC 1.7005</strain>
    </source>
</reference>
<sequence length="191" mass="21717">MKKIKVFVFASGGGTNAEKLFNYFKDSDRVEMSRMVCNKEGAKVFDRAAKFGVESTLITNEQAADSAFLIDLCKEADFIVLAGYLRKIPAGFIQQFPERIVNIHPSLLPKYGGKNFYGEKVHLAVLENKEKETGITIHYVNENFDEGRIIAQLHTKLEEKDDLAAVQRKVQILEHAYFPFVVEQEVLKIEQ</sequence>
<dbReference type="PANTHER" id="PTHR43369:SF2">
    <property type="entry name" value="PHOSPHORIBOSYLGLYCINAMIDE FORMYLTRANSFERASE"/>
    <property type="match status" value="1"/>
</dbReference>
<dbReference type="SUPFAM" id="SSF53328">
    <property type="entry name" value="Formyltransferase"/>
    <property type="match status" value="1"/>
</dbReference>
<evidence type="ECO:0000256" key="4">
    <source>
        <dbReference type="ARBA" id="ARBA00022755"/>
    </source>
</evidence>
<dbReference type="Pfam" id="PF00551">
    <property type="entry name" value="Formyl_trans_N"/>
    <property type="match status" value="1"/>
</dbReference>
<evidence type="ECO:0000313" key="7">
    <source>
        <dbReference type="Proteomes" id="UP000236454"/>
    </source>
</evidence>
<dbReference type="EC" id="2.1.2.2" evidence="2"/>
<evidence type="ECO:0000313" key="6">
    <source>
        <dbReference type="EMBL" id="SFT64103.1"/>
    </source>
</evidence>
<proteinExistence type="predicted"/>
<dbReference type="STRING" id="477690.SAMN05216474_1495"/>
<dbReference type="CDD" id="cd08645">
    <property type="entry name" value="FMT_core_GART"/>
    <property type="match status" value="1"/>
</dbReference>
<gene>
    <name evidence="6" type="ORF">SAMN05216474_1495</name>
</gene>
<dbReference type="Gene3D" id="3.40.50.170">
    <property type="entry name" value="Formyl transferase, N-terminal domain"/>
    <property type="match status" value="1"/>
</dbReference>